<dbReference type="GO" id="GO:0005840">
    <property type="term" value="C:ribosome"/>
    <property type="evidence" value="ECO:0007669"/>
    <property type="project" value="UniProtKB-KW"/>
</dbReference>
<dbReference type="Gene3D" id="1.10.287.310">
    <property type="match status" value="1"/>
</dbReference>
<proteinExistence type="inferred from homology"/>
<dbReference type="SUPFAM" id="SSF46561">
    <property type="entry name" value="Ribosomal protein L29 (L29p)"/>
    <property type="match status" value="1"/>
</dbReference>
<dbReference type="InterPro" id="IPR001854">
    <property type="entry name" value="Ribosomal_uL29"/>
</dbReference>
<dbReference type="InterPro" id="IPR036049">
    <property type="entry name" value="Ribosomal_uL29_sf"/>
</dbReference>
<protein>
    <recommendedName>
        <fullName evidence="4 5">Large ribosomal subunit protein uL29</fullName>
    </recommendedName>
</protein>
<evidence type="ECO:0000313" key="6">
    <source>
        <dbReference type="EMBL" id="PAU92678.1"/>
    </source>
</evidence>
<dbReference type="HAMAP" id="MF_00374">
    <property type="entry name" value="Ribosomal_uL29"/>
    <property type="match status" value="1"/>
</dbReference>
<dbReference type="FunFam" id="1.10.287.310:FF:000001">
    <property type="entry name" value="50S ribosomal protein L29"/>
    <property type="match status" value="1"/>
</dbReference>
<dbReference type="GO" id="GO:0006412">
    <property type="term" value="P:translation"/>
    <property type="evidence" value="ECO:0007669"/>
    <property type="project" value="UniProtKB-UniRule"/>
</dbReference>
<dbReference type="AlphaFoldDB" id="A0A2A2G5V0"/>
<sequence length="67" mass="7788">MKAHELRDKSIAELKARLDDEKQALQDMKFNRAIAGQLENPARITMTRREIARIHTIITEKQQESAE</sequence>
<evidence type="ECO:0000256" key="4">
    <source>
        <dbReference type="ARBA" id="ARBA00035204"/>
    </source>
</evidence>
<accession>A0A2A2G5V0</accession>
<keyword evidence="2 5" id="KW-0689">Ribosomal protein</keyword>
<dbReference type="Pfam" id="PF00831">
    <property type="entry name" value="Ribosomal_L29"/>
    <property type="match status" value="1"/>
</dbReference>
<dbReference type="CDD" id="cd00427">
    <property type="entry name" value="Ribosomal_L29_HIP"/>
    <property type="match status" value="1"/>
</dbReference>
<evidence type="ECO:0000256" key="5">
    <source>
        <dbReference type="HAMAP-Rule" id="MF_00374"/>
    </source>
</evidence>
<dbReference type="Proteomes" id="UP000218831">
    <property type="component" value="Unassembled WGS sequence"/>
</dbReference>
<organism evidence="6 7">
    <name type="scientific">Fodinibius salipaludis</name>
    <dbReference type="NCBI Taxonomy" id="2032627"/>
    <lineage>
        <taxon>Bacteria</taxon>
        <taxon>Pseudomonadati</taxon>
        <taxon>Balneolota</taxon>
        <taxon>Balneolia</taxon>
        <taxon>Balneolales</taxon>
        <taxon>Balneolaceae</taxon>
        <taxon>Fodinibius</taxon>
    </lineage>
</organism>
<comment type="similarity">
    <text evidence="1 5">Belongs to the universal ribosomal protein uL29 family.</text>
</comment>
<evidence type="ECO:0000256" key="1">
    <source>
        <dbReference type="ARBA" id="ARBA00009254"/>
    </source>
</evidence>
<reference evidence="6 7" key="1">
    <citation type="submission" date="2017-08" db="EMBL/GenBank/DDBJ databases">
        <title>Aliifodinibius alkalisoli sp. nov., isolated from saline alkaline soil.</title>
        <authorList>
            <person name="Liu D."/>
            <person name="Zhang G."/>
        </authorList>
    </citation>
    <scope>NUCLEOTIDE SEQUENCE [LARGE SCALE GENOMIC DNA]</scope>
    <source>
        <strain evidence="6 7">WN023</strain>
    </source>
</reference>
<dbReference type="NCBIfam" id="TIGR00012">
    <property type="entry name" value="L29"/>
    <property type="match status" value="1"/>
</dbReference>
<dbReference type="EMBL" id="NSKE01000015">
    <property type="protein sequence ID" value="PAU92678.1"/>
    <property type="molecule type" value="Genomic_DNA"/>
</dbReference>
<dbReference type="GO" id="GO:0003735">
    <property type="term" value="F:structural constituent of ribosome"/>
    <property type="evidence" value="ECO:0007669"/>
    <property type="project" value="InterPro"/>
</dbReference>
<gene>
    <name evidence="5" type="primary">rpmC</name>
    <name evidence="6" type="ORF">CK503_15470</name>
</gene>
<evidence type="ECO:0000313" key="7">
    <source>
        <dbReference type="Proteomes" id="UP000218831"/>
    </source>
</evidence>
<name>A0A2A2G5V0_9BACT</name>
<dbReference type="RefSeq" id="WP_095607741.1">
    <property type="nucleotide sequence ID" value="NZ_NSKE01000015.1"/>
</dbReference>
<evidence type="ECO:0000256" key="2">
    <source>
        <dbReference type="ARBA" id="ARBA00022980"/>
    </source>
</evidence>
<evidence type="ECO:0000256" key="3">
    <source>
        <dbReference type="ARBA" id="ARBA00023274"/>
    </source>
</evidence>
<dbReference type="GO" id="GO:1990904">
    <property type="term" value="C:ribonucleoprotein complex"/>
    <property type="evidence" value="ECO:0007669"/>
    <property type="project" value="UniProtKB-KW"/>
</dbReference>
<dbReference type="OrthoDB" id="5296761at2"/>
<comment type="caution">
    <text evidence="6">The sequence shown here is derived from an EMBL/GenBank/DDBJ whole genome shotgun (WGS) entry which is preliminary data.</text>
</comment>
<keyword evidence="3 5" id="KW-0687">Ribonucleoprotein</keyword>
<keyword evidence="7" id="KW-1185">Reference proteome</keyword>